<organism evidence="12 13">
    <name type="scientific">Paenibacillus amylolyticus</name>
    <dbReference type="NCBI Taxonomy" id="1451"/>
    <lineage>
        <taxon>Bacteria</taxon>
        <taxon>Bacillati</taxon>
        <taxon>Bacillota</taxon>
        <taxon>Bacilli</taxon>
        <taxon>Bacillales</taxon>
        <taxon>Paenibacillaceae</taxon>
        <taxon>Paenibacillus</taxon>
    </lineage>
</organism>
<dbReference type="InterPro" id="IPR013785">
    <property type="entry name" value="Aldolase_TIM"/>
</dbReference>
<dbReference type="SUPFAM" id="SSF51905">
    <property type="entry name" value="FAD/NAD(P)-binding domain"/>
    <property type="match status" value="1"/>
</dbReference>
<dbReference type="Gene3D" id="3.40.50.720">
    <property type="entry name" value="NAD(P)-binding Rossmann-like Domain"/>
    <property type="match status" value="1"/>
</dbReference>
<evidence type="ECO:0000313" key="13">
    <source>
        <dbReference type="Proteomes" id="UP000069697"/>
    </source>
</evidence>
<dbReference type="InterPro" id="IPR023753">
    <property type="entry name" value="FAD/NAD-binding_dom"/>
</dbReference>
<sequence length="647" mass="70420">MNHPYEKLFTPFRIGKMEVKNRIVMSPMGTNSASPDGRISLEEIDYYEERAKGGAGMIILGAQFLTEDLAQGVLEGIVEKDYVIPLLTDLVDAVQHYGTKIIAQLSCGTGRNALPYRSGKPPVSASAIPATYNPEVLCHPLTVEEIQTIMEQFADSAARLKRAGFDGIEIHAHAGYLIDQFMSPIWNKREDEYGGTTEKRMRFAIEIVQAIRQAVGPDIPILFRLALDHRFEGGRTVEDSLEMLQILERAGVDAVDIDAGSYERIDYIFPPAYLGDACMEYMCEPARQVVDIPILNSGSHTPESAVRLIESGNADFVMFGRALIADAELPNKLRDNVREDIRPCIRCNEECIGRIIERNTKISCAVNIQAANEKRFAIHPAETAKKVVVVGAGPSGLEAARVAALKGHEVTLYEKEASVGGQVTSAATPEFKGQLRALIGWYERQLTQLHVKVKLNHEIKPDDPALEAADHIFIGAGAIPLVPPIPGIDNDNVVGAIEAHLQKDLVRGEHIVITGGGLTGCDLGLELAMEGKKVTIIEMRPEAGQDVMYINRAALMPMLDSYGVTILGGHKVLSFEANGLQAEKADGSKVFIEADTIINAFGMRKNTTIAELIRAKFGTKTSLMGDCVKIGKVGTAVRSGFYAASAI</sequence>
<dbReference type="PANTHER" id="PTHR42917">
    <property type="entry name" value="2,4-DIENOYL-COA REDUCTASE"/>
    <property type="match status" value="1"/>
</dbReference>
<keyword evidence="7" id="KW-0560">Oxidoreductase</keyword>
<dbReference type="PANTHER" id="PTHR42917:SF2">
    <property type="entry name" value="2,4-DIENOYL-COA REDUCTASE [(2E)-ENOYL-COA-PRODUCING]"/>
    <property type="match status" value="1"/>
</dbReference>
<feature type="domain" description="NADH:flavin oxidoreductase/NADH oxidase N-terminal" evidence="10">
    <location>
        <begin position="7"/>
        <end position="337"/>
    </location>
</feature>
<dbReference type="GO" id="GO:0051536">
    <property type="term" value="F:iron-sulfur cluster binding"/>
    <property type="evidence" value="ECO:0007669"/>
    <property type="project" value="UniProtKB-KW"/>
</dbReference>
<accession>A0A100VPU4</accession>
<evidence type="ECO:0000256" key="5">
    <source>
        <dbReference type="ARBA" id="ARBA00022643"/>
    </source>
</evidence>
<dbReference type="RefSeq" id="WP_062836356.1">
    <property type="nucleotide sequence ID" value="NZ_BCNV01000004.1"/>
</dbReference>
<protein>
    <submittedName>
        <fullName evidence="12">NADH:flavin oxidoreductase</fullName>
    </submittedName>
</protein>
<proteinExistence type="inferred from homology"/>
<keyword evidence="4" id="KW-0285">Flavoprotein</keyword>
<evidence type="ECO:0000313" key="12">
    <source>
        <dbReference type="EMBL" id="GAS83843.1"/>
    </source>
</evidence>
<dbReference type="SUPFAM" id="SSF51395">
    <property type="entry name" value="FMN-linked oxidoreductases"/>
    <property type="match status" value="1"/>
</dbReference>
<comment type="similarity">
    <text evidence="3">In the N-terminal section; belongs to the NADH:flavin oxidoreductase/NADH oxidase family.</text>
</comment>
<keyword evidence="9" id="KW-0411">Iron-sulfur</keyword>
<dbReference type="GO" id="GO:0010181">
    <property type="term" value="F:FMN binding"/>
    <property type="evidence" value="ECO:0007669"/>
    <property type="project" value="InterPro"/>
</dbReference>
<dbReference type="Gene3D" id="3.20.20.70">
    <property type="entry name" value="Aldolase class I"/>
    <property type="match status" value="1"/>
</dbReference>
<evidence type="ECO:0000256" key="6">
    <source>
        <dbReference type="ARBA" id="ARBA00022723"/>
    </source>
</evidence>
<evidence type="ECO:0000256" key="1">
    <source>
        <dbReference type="ARBA" id="ARBA00001917"/>
    </source>
</evidence>
<evidence type="ECO:0000256" key="7">
    <source>
        <dbReference type="ARBA" id="ARBA00023002"/>
    </source>
</evidence>
<name>A0A100VPU4_PAEAM</name>
<dbReference type="InterPro" id="IPR001155">
    <property type="entry name" value="OxRdtase_FMN_N"/>
</dbReference>
<comment type="caution">
    <text evidence="12">The sequence shown here is derived from an EMBL/GenBank/DDBJ whole genome shotgun (WGS) entry which is preliminary data.</text>
</comment>
<evidence type="ECO:0000259" key="10">
    <source>
        <dbReference type="Pfam" id="PF00724"/>
    </source>
</evidence>
<dbReference type="AlphaFoldDB" id="A0A100VPU4"/>
<dbReference type="PRINTS" id="PR00469">
    <property type="entry name" value="PNDRDTASEII"/>
</dbReference>
<dbReference type="Proteomes" id="UP000069697">
    <property type="component" value="Unassembled WGS sequence"/>
</dbReference>
<evidence type="ECO:0000259" key="11">
    <source>
        <dbReference type="Pfam" id="PF07992"/>
    </source>
</evidence>
<evidence type="ECO:0000256" key="4">
    <source>
        <dbReference type="ARBA" id="ARBA00022630"/>
    </source>
</evidence>
<evidence type="ECO:0000256" key="2">
    <source>
        <dbReference type="ARBA" id="ARBA00001966"/>
    </source>
</evidence>
<dbReference type="InterPro" id="IPR051793">
    <property type="entry name" value="NADH:flavin_oxidoreductase"/>
</dbReference>
<evidence type="ECO:0000256" key="3">
    <source>
        <dbReference type="ARBA" id="ARBA00011048"/>
    </source>
</evidence>
<evidence type="ECO:0000256" key="8">
    <source>
        <dbReference type="ARBA" id="ARBA00023004"/>
    </source>
</evidence>
<dbReference type="Pfam" id="PF07992">
    <property type="entry name" value="Pyr_redox_2"/>
    <property type="match status" value="1"/>
</dbReference>
<dbReference type="CDD" id="cd02803">
    <property type="entry name" value="OYE_like_FMN_family"/>
    <property type="match status" value="1"/>
</dbReference>
<keyword evidence="5" id="KW-0288">FMN</keyword>
<gene>
    <name evidence="12" type="ORF">PAHA3_3945</name>
</gene>
<dbReference type="Pfam" id="PF00724">
    <property type="entry name" value="Oxidored_FMN"/>
    <property type="match status" value="1"/>
</dbReference>
<dbReference type="GO" id="GO:0016491">
    <property type="term" value="F:oxidoreductase activity"/>
    <property type="evidence" value="ECO:0007669"/>
    <property type="project" value="UniProtKB-KW"/>
</dbReference>
<keyword evidence="8" id="KW-0408">Iron</keyword>
<dbReference type="InterPro" id="IPR036188">
    <property type="entry name" value="FAD/NAD-bd_sf"/>
</dbReference>
<keyword evidence="6" id="KW-0479">Metal-binding</keyword>
<reference evidence="12 13" key="1">
    <citation type="journal article" date="2016" name="Genome Announc.">
        <title>Draft Genome Sequence of Paenibacillus amylolyticus Heshi-A3, Isolated from Fermented Rice Bran in a Japanese Fermented Seafood Dish.</title>
        <authorList>
            <person name="Akuzawa S."/>
            <person name="Nagaoka J."/>
            <person name="Kanekatsu M."/>
            <person name="Kubota E."/>
            <person name="Ohtake R."/>
            <person name="Suzuki T."/>
            <person name="Kanesaki Y."/>
        </authorList>
    </citation>
    <scope>NUCLEOTIDE SEQUENCE [LARGE SCALE GENOMIC DNA]</scope>
    <source>
        <strain evidence="12 13">Heshi-A3</strain>
    </source>
</reference>
<dbReference type="EMBL" id="BCNV01000004">
    <property type="protein sequence ID" value="GAS83843.1"/>
    <property type="molecule type" value="Genomic_DNA"/>
</dbReference>
<dbReference type="PRINTS" id="PR00368">
    <property type="entry name" value="FADPNR"/>
</dbReference>
<feature type="domain" description="FAD/NAD(P)-binding" evidence="11">
    <location>
        <begin position="385"/>
        <end position="611"/>
    </location>
</feature>
<dbReference type="GO" id="GO:0046872">
    <property type="term" value="F:metal ion binding"/>
    <property type="evidence" value="ECO:0007669"/>
    <property type="project" value="UniProtKB-KW"/>
</dbReference>
<comment type="cofactor">
    <cofactor evidence="1">
        <name>FMN</name>
        <dbReference type="ChEBI" id="CHEBI:58210"/>
    </cofactor>
</comment>
<evidence type="ECO:0000256" key="9">
    <source>
        <dbReference type="ARBA" id="ARBA00023014"/>
    </source>
</evidence>
<reference evidence="13" key="2">
    <citation type="submission" date="2016-01" db="EMBL/GenBank/DDBJ databases">
        <title>Draft Genome Sequence of Paenibacillus amylolyticus Heshi-A3 that Was Isolated from Fermented Rice Bran with Aging Salted Mackerel, Which Was Named Heshiko as Traditional Fermented Seafood in Japan.</title>
        <authorList>
            <person name="Akuzawa S."/>
            <person name="Nakagawa J."/>
            <person name="Kanekatsu T."/>
            <person name="Kubota E."/>
            <person name="Ohtake R."/>
            <person name="Suzuki T."/>
            <person name="Kanesaki Y."/>
        </authorList>
    </citation>
    <scope>NUCLEOTIDE SEQUENCE [LARGE SCALE GENOMIC DNA]</scope>
    <source>
        <strain evidence="13">Heshi-A3</strain>
    </source>
</reference>
<comment type="cofactor">
    <cofactor evidence="2">
        <name>[4Fe-4S] cluster</name>
        <dbReference type="ChEBI" id="CHEBI:49883"/>
    </cofactor>
</comment>
<dbReference type="Gene3D" id="3.50.50.60">
    <property type="entry name" value="FAD/NAD(P)-binding domain"/>
    <property type="match status" value="1"/>
</dbReference>